<dbReference type="Proteomes" id="UP000236291">
    <property type="component" value="Unassembled WGS sequence"/>
</dbReference>
<dbReference type="AlphaFoldDB" id="A0A2K3L2G7"/>
<dbReference type="EMBL" id="ASHM01024989">
    <property type="protein sequence ID" value="PNX72696.1"/>
    <property type="molecule type" value="Genomic_DNA"/>
</dbReference>
<dbReference type="InterPro" id="IPR004274">
    <property type="entry name" value="FCP1_dom"/>
</dbReference>
<dbReference type="InterPro" id="IPR036412">
    <property type="entry name" value="HAD-like_sf"/>
</dbReference>
<comment type="caution">
    <text evidence="3">The sequence shown here is derived from an EMBL/GenBank/DDBJ whole genome shotgun (WGS) entry which is preliminary data.</text>
</comment>
<comment type="subunit">
    <text evidence="1">Component of the TIM23 complex.</text>
</comment>
<evidence type="ECO:0000256" key="1">
    <source>
        <dbReference type="RuleBase" id="RU365079"/>
    </source>
</evidence>
<reference evidence="3 4" key="2">
    <citation type="journal article" date="2017" name="Front. Plant Sci.">
        <title>Gene Classification and Mining of Molecular Markers Useful in Red Clover (Trifolium pratense) Breeding.</title>
        <authorList>
            <person name="Istvanek J."/>
            <person name="Dluhosova J."/>
            <person name="Dluhos P."/>
            <person name="Patkova L."/>
            <person name="Nedelnik J."/>
            <person name="Repkova J."/>
        </authorList>
    </citation>
    <scope>NUCLEOTIDE SEQUENCE [LARGE SCALE GENOMIC DNA]</scope>
    <source>
        <strain evidence="4">cv. Tatra</strain>
        <tissue evidence="3">Young leaves</tissue>
    </source>
</reference>
<gene>
    <name evidence="3" type="ORF">L195_g028589</name>
</gene>
<keyword evidence="1" id="KW-0813">Transport</keyword>
<dbReference type="Pfam" id="PF03031">
    <property type="entry name" value="NIF"/>
    <property type="match status" value="1"/>
</dbReference>
<reference evidence="3 4" key="1">
    <citation type="journal article" date="2014" name="Am. J. Bot.">
        <title>Genome assembly and annotation for red clover (Trifolium pratense; Fabaceae).</title>
        <authorList>
            <person name="Istvanek J."/>
            <person name="Jaros M."/>
            <person name="Krenek A."/>
            <person name="Repkova J."/>
        </authorList>
    </citation>
    <scope>NUCLEOTIDE SEQUENCE [LARGE SCALE GENOMIC DNA]</scope>
    <source>
        <strain evidence="4">cv. Tatra</strain>
        <tissue evidence="3">Young leaves</tissue>
    </source>
</reference>
<organism evidence="3 4">
    <name type="scientific">Trifolium pratense</name>
    <name type="common">Red clover</name>
    <dbReference type="NCBI Taxonomy" id="57577"/>
    <lineage>
        <taxon>Eukaryota</taxon>
        <taxon>Viridiplantae</taxon>
        <taxon>Streptophyta</taxon>
        <taxon>Embryophyta</taxon>
        <taxon>Tracheophyta</taxon>
        <taxon>Spermatophyta</taxon>
        <taxon>Magnoliopsida</taxon>
        <taxon>eudicotyledons</taxon>
        <taxon>Gunneridae</taxon>
        <taxon>Pentapetalae</taxon>
        <taxon>rosids</taxon>
        <taxon>fabids</taxon>
        <taxon>Fabales</taxon>
        <taxon>Fabaceae</taxon>
        <taxon>Papilionoideae</taxon>
        <taxon>50 kb inversion clade</taxon>
        <taxon>NPAAA clade</taxon>
        <taxon>Hologalegina</taxon>
        <taxon>IRL clade</taxon>
        <taxon>Trifolieae</taxon>
        <taxon>Trifolium</taxon>
    </lineage>
</organism>
<dbReference type="PANTHER" id="PTHR12210">
    <property type="entry name" value="DULLARD PROTEIN PHOSPHATASE"/>
    <property type="match status" value="1"/>
</dbReference>
<keyword evidence="1" id="KW-0811">Translocation</keyword>
<dbReference type="InterPro" id="IPR023214">
    <property type="entry name" value="HAD_sf"/>
</dbReference>
<dbReference type="Gene3D" id="3.40.50.1000">
    <property type="entry name" value="HAD superfamily/HAD-like"/>
    <property type="match status" value="1"/>
</dbReference>
<dbReference type="InterPro" id="IPR050365">
    <property type="entry name" value="TIM50"/>
</dbReference>
<accession>A0A2K3L2G7</accession>
<dbReference type="SUPFAM" id="SSF56784">
    <property type="entry name" value="HAD-like"/>
    <property type="match status" value="1"/>
</dbReference>
<dbReference type="GO" id="GO:0005744">
    <property type="term" value="C:TIM23 mitochondrial import inner membrane translocase complex"/>
    <property type="evidence" value="ECO:0007669"/>
    <property type="project" value="UniProtKB-UniRule"/>
</dbReference>
<dbReference type="STRING" id="57577.A0A2K3L2G7"/>
<keyword evidence="1" id="KW-0496">Mitochondrion</keyword>
<sequence>MYANSYDAIGKVFGPERSGRVRGLGIGISPSRKFGPDVCLKLKKKLLILDINGVLADIVYDPEPDSRVPVKPDFSRVPDKIIGNNQVFMRNHCREFLEFCFEKFVVAIWSSRENNVKDLVRLLCGDMREKLLFIWDRSKCTESELPTPYQPNKKIVFKDLKKVWDDHQFKNFNAKNTLLVDDSPYKALLNPPHTSVFPQKFQFWQRSDNSLGEDGQLRMFLHGLANVVDVQAYVRTCQFGQSNINEDSEYWTYYKEAADGVICQVSNV</sequence>
<dbReference type="SMART" id="SM00577">
    <property type="entry name" value="CPDc"/>
    <property type="match status" value="1"/>
</dbReference>
<evidence type="ECO:0000259" key="2">
    <source>
        <dbReference type="PROSITE" id="PS50969"/>
    </source>
</evidence>
<evidence type="ECO:0000313" key="3">
    <source>
        <dbReference type="EMBL" id="PNX72696.1"/>
    </source>
</evidence>
<protein>
    <recommendedName>
        <fullName evidence="1">Mitochondrial import inner membrane translocase subunit TIM50</fullName>
    </recommendedName>
</protein>
<name>A0A2K3L2G7_TRIPR</name>
<comment type="subcellular location">
    <subcellularLocation>
        <location evidence="1">Mitochondrion inner membrane</location>
        <topology evidence="1">Single-pass membrane protein</topology>
    </subcellularLocation>
</comment>
<keyword evidence="1" id="KW-0809">Transit peptide</keyword>
<proteinExistence type="inferred from homology"/>
<dbReference type="PROSITE" id="PS50969">
    <property type="entry name" value="FCP1"/>
    <property type="match status" value="1"/>
</dbReference>
<evidence type="ECO:0000313" key="4">
    <source>
        <dbReference type="Proteomes" id="UP000236291"/>
    </source>
</evidence>
<comment type="similarity">
    <text evidence="1">Belongs to the TIM50 family.</text>
</comment>
<dbReference type="ExpressionAtlas" id="A0A2K3L2G7">
    <property type="expression patterns" value="baseline"/>
</dbReference>
<keyword evidence="1" id="KW-0653">Protein transport</keyword>
<feature type="domain" description="FCP1 homology" evidence="2">
    <location>
        <begin position="40"/>
        <end position="224"/>
    </location>
</feature>
<dbReference type="GO" id="GO:0015031">
    <property type="term" value="P:protein transport"/>
    <property type="evidence" value="ECO:0007669"/>
    <property type="project" value="UniProtKB-KW"/>
</dbReference>
<comment type="function">
    <text evidence="1">Essential component of the TIM23 complex, a complex that mediates the translocation of transit peptide-containing proteins across the mitochondrial inner membrane.</text>
</comment>